<evidence type="ECO:0000259" key="2">
    <source>
        <dbReference type="Pfam" id="PF04981"/>
    </source>
</evidence>
<dbReference type="InterPro" id="IPR007064">
    <property type="entry name" value="Nmd3_N"/>
</dbReference>
<comment type="subcellular location">
    <subcellularLocation>
        <location evidence="1">Cytoplasm</location>
    </subcellularLocation>
    <subcellularLocation>
        <location evidence="1">Nucleus</location>
    </subcellularLocation>
</comment>
<dbReference type="PANTHER" id="PTHR12746:SF2">
    <property type="entry name" value="60S RIBOSOMAL EXPORT PROTEIN NMD3"/>
    <property type="match status" value="1"/>
</dbReference>
<organism evidence="3">
    <name type="scientific">Salvia splendens</name>
    <name type="common">Scarlet sage</name>
    <dbReference type="NCBI Taxonomy" id="180675"/>
    <lineage>
        <taxon>Eukaryota</taxon>
        <taxon>Viridiplantae</taxon>
        <taxon>Streptophyta</taxon>
        <taxon>Embryophyta</taxon>
        <taxon>Tracheophyta</taxon>
        <taxon>Spermatophyta</taxon>
        <taxon>Magnoliopsida</taxon>
        <taxon>eudicotyledons</taxon>
        <taxon>Gunneridae</taxon>
        <taxon>Pentapetalae</taxon>
        <taxon>asterids</taxon>
        <taxon>lamiids</taxon>
        <taxon>Lamiales</taxon>
        <taxon>Lamiaceae</taxon>
        <taxon>Nepetoideae</taxon>
        <taxon>Mentheae</taxon>
        <taxon>Salviinae</taxon>
        <taxon>Salvia</taxon>
        <taxon>Salvia subgen. Calosphace</taxon>
        <taxon>core Calosphace</taxon>
    </lineage>
</organism>
<name>A0A8X8XSE1_SALSN</name>
<evidence type="ECO:0000313" key="3">
    <source>
        <dbReference type="EMBL" id="KAG6419153.1"/>
    </source>
</evidence>
<proteinExistence type="inferred from homology"/>
<dbReference type="GO" id="GO:0005634">
    <property type="term" value="C:nucleus"/>
    <property type="evidence" value="ECO:0007669"/>
    <property type="project" value="UniProtKB-SubCell"/>
</dbReference>
<reference evidence="3" key="2">
    <citation type="submission" date="2020-08" db="EMBL/GenBank/DDBJ databases">
        <title>Plant Genome Project.</title>
        <authorList>
            <person name="Zhang R.-G."/>
        </authorList>
    </citation>
    <scope>NUCLEOTIDE SEQUENCE</scope>
    <source>
        <strain evidence="3">Huo1</strain>
        <tissue evidence="3">Leaf</tissue>
    </source>
</reference>
<dbReference type="GO" id="GO:0043023">
    <property type="term" value="F:ribosomal large subunit binding"/>
    <property type="evidence" value="ECO:0007669"/>
    <property type="project" value="InterPro"/>
</dbReference>
<comment type="similarity">
    <text evidence="1">Belongs to the NMD3 family.</text>
</comment>
<dbReference type="InterPro" id="IPR039768">
    <property type="entry name" value="Nmd3"/>
</dbReference>
<dbReference type="Pfam" id="PF04981">
    <property type="entry name" value="NMD3"/>
    <property type="match status" value="1"/>
</dbReference>
<dbReference type="GO" id="GO:0005737">
    <property type="term" value="C:cytoplasm"/>
    <property type="evidence" value="ECO:0007669"/>
    <property type="project" value="UniProtKB-SubCell"/>
</dbReference>
<dbReference type="Proteomes" id="UP000298416">
    <property type="component" value="Unassembled WGS sequence"/>
</dbReference>
<evidence type="ECO:0000313" key="4">
    <source>
        <dbReference type="Proteomes" id="UP000298416"/>
    </source>
</evidence>
<keyword evidence="1" id="KW-0963">Cytoplasm</keyword>
<keyword evidence="4" id="KW-1185">Reference proteome</keyword>
<dbReference type="GO" id="GO:0000055">
    <property type="term" value="P:ribosomal large subunit export from nucleus"/>
    <property type="evidence" value="ECO:0007669"/>
    <property type="project" value="TreeGrafter"/>
</dbReference>
<comment type="caution">
    <text evidence="3">The sequence shown here is derived from an EMBL/GenBank/DDBJ whole genome shotgun (WGS) entry which is preliminary data.</text>
</comment>
<gene>
    <name evidence="3" type="ORF">SASPL_121365</name>
</gene>
<dbReference type="AlphaFoldDB" id="A0A8X8XSE1"/>
<keyword evidence="1" id="KW-0813">Transport</keyword>
<comment type="function">
    <text evidence="1">Acts as an adapter for the XPO1/CRM1-mediated export of the 60S ribosomal subunit.</text>
</comment>
<dbReference type="EMBL" id="PNBA02000007">
    <property type="protein sequence ID" value="KAG6419153.1"/>
    <property type="molecule type" value="Genomic_DNA"/>
</dbReference>
<dbReference type="PANTHER" id="PTHR12746">
    <property type="entry name" value="NONSENSE-MEDIATED MRNA DECAY PROTEIN 3"/>
    <property type="match status" value="1"/>
</dbReference>
<protein>
    <recommendedName>
        <fullName evidence="1">60S ribosomal export protein NMD3</fullName>
    </recommendedName>
</protein>
<keyword evidence="1" id="KW-0653">Protein transport</keyword>
<dbReference type="GO" id="GO:0015031">
    <property type="term" value="P:protein transport"/>
    <property type="evidence" value="ECO:0007669"/>
    <property type="project" value="UniProtKB-KW"/>
</dbReference>
<keyword evidence="1" id="KW-0539">Nucleus</keyword>
<feature type="domain" description="Nmd3 N-terminal" evidence="2">
    <location>
        <begin position="19"/>
        <end position="219"/>
    </location>
</feature>
<sequence length="230" mass="26083">MAQGVGMFTVPQTIGSVLCCRCGILMQPNAANTCANCLRSEIDITEGLQKHVIIIFCPECNSFLQPPRTWIKAELESKELLTFCVKRLKNLNTVRMVHAEFIWTEPHSKRIKIKLKVQKEVLHGAILEQAYTVEYVVQDQLCESCARVQANPDQWVAAVQLQRHVPHRHTFFYLEQLILKHDAAKDTIRITQMDQGIDFFFGKRSHGVKFVEFVGKAAPTGSTLFNEPSG</sequence>
<reference evidence="3" key="1">
    <citation type="submission" date="2018-01" db="EMBL/GenBank/DDBJ databases">
        <authorList>
            <person name="Mao J.F."/>
        </authorList>
    </citation>
    <scope>NUCLEOTIDE SEQUENCE</scope>
    <source>
        <strain evidence="3">Huo1</strain>
        <tissue evidence="3">Leaf</tissue>
    </source>
</reference>
<accession>A0A8X8XSE1</accession>
<evidence type="ECO:0000256" key="1">
    <source>
        <dbReference type="RuleBase" id="RU364108"/>
    </source>
</evidence>